<evidence type="ECO:0000259" key="6">
    <source>
        <dbReference type="Pfam" id="PF05175"/>
    </source>
</evidence>
<dbReference type="Pfam" id="PF05175">
    <property type="entry name" value="MTS"/>
    <property type="match status" value="1"/>
</dbReference>
<feature type="domain" description="Methyltransferase small" evidence="6">
    <location>
        <begin position="112"/>
        <end position="194"/>
    </location>
</feature>
<protein>
    <recommendedName>
        <fullName evidence="5">Release factor glutamine methyltransferase</fullName>
        <shortName evidence="5">RF MTase</shortName>
        <ecNumber evidence="5">2.1.1.297</ecNumber>
    </recommendedName>
    <alternativeName>
        <fullName evidence="5">N5-glutamine methyltransferase PrmC</fullName>
    </alternativeName>
    <alternativeName>
        <fullName evidence="5">Protein-(glutamine-N5) MTase PrmC</fullName>
    </alternativeName>
    <alternativeName>
        <fullName evidence="5">Protein-glutamine N-methyltransferase PrmC</fullName>
    </alternativeName>
</protein>
<dbReference type="Proteomes" id="UP001212401">
    <property type="component" value="Unassembled WGS sequence"/>
</dbReference>
<gene>
    <name evidence="5 8" type="primary">prmC</name>
    <name evidence="8" type="ORF">L2724_06335</name>
</gene>
<dbReference type="InterPro" id="IPR002052">
    <property type="entry name" value="DNA_methylase_N6_adenine_CS"/>
</dbReference>
<dbReference type="HAMAP" id="MF_02126">
    <property type="entry name" value="RF_methyltr_PrmC"/>
    <property type="match status" value="1"/>
</dbReference>
<dbReference type="PANTHER" id="PTHR18895:SF74">
    <property type="entry name" value="MTRF1L RELEASE FACTOR GLUTAMINE METHYLTRANSFERASE"/>
    <property type="match status" value="1"/>
</dbReference>
<evidence type="ECO:0000256" key="5">
    <source>
        <dbReference type="HAMAP-Rule" id="MF_02126"/>
    </source>
</evidence>
<dbReference type="NCBIfam" id="TIGR00536">
    <property type="entry name" value="hemK_fam"/>
    <property type="match status" value="1"/>
</dbReference>
<keyword evidence="1 5" id="KW-0489">Methyltransferase</keyword>
<dbReference type="InterPro" id="IPR040758">
    <property type="entry name" value="PrmC_N"/>
</dbReference>
<evidence type="ECO:0000256" key="2">
    <source>
        <dbReference type="ARBA" id="ARBA00022679"/>
    </source>
</evidence>
<dbReference type="InterPro" id="IPR050320">
    <property type="entry name" value="N5-glutamine_MTase"/>
</dbReference>
<evidence type="ECO:0000256" key="4">
    <source>
        <dbReference type="ARBA" id="ARBA00048391"/>
    </source>
</evidence>
<feature type="binding site" evidence="5">
    <location>
        <begin position="120"/>
        <end position="124"/>
    </location>
    <ligand>
        <name>S-adenosyl-L-methionine</name>
        <dbReference type="ChEBI" id="CHEBI:59789"/>
    </ligand>
</feature>
<proteinExistence type="inferred from homology"/>
<feature type="binding site" evidence="5">
    <location>
        <position position="185"/>
    </location>
    <ligand>
        <name>S-adenosyl-L-methionine</name>
        <dbReference type="ChEBI" id="CHEBI:59789"/>
    </ligand>
</feature>
<dbReference type="GO" id="GO:0032259">
    <property type="term" value="P:methylation"/>
    <property type="evidence" value="ECO:0007669"/>
    <property type="project" value="UniProtKB-KW"/>
</dbReference>
<dbReference type="CDD" id="cd02440">
    <property type="entry name" value="AdoMet_MTases"/>
    <property type="match status" value="1"/>
</dbReference>
<accession>A0AAW5WTL5</accession>
<dbReference type="Pfam" id="PF17827">
    <property type="entry name" value="PrmC_N"/>
    <property type="match status" value="1"/>
</dbReference>
<feature type="binding site" evidence="5">
    <location>
        <begin position="185"/>
        <end position="188"/>
    </location>
    <ligand>
        <name>substrate</name>
    </ligand>
</feature>
<dbReference type="RefSeq" id="WP_269296056.1">
    <property type="nucleotide sequence ID" value="NZ_CAUPFI010000016.1"/>
</dbReference>
<evidence type="ECO:0000313" key="8">
    <source>
        <dbReference type="EMBL" id="MCZ3667898.1"/>
    </source>
</evidence>
<comment type="function">
    <text evidence="5">Methylates the class 1 translation termination release factors RF1/PrfA and RF2/PrfB on the glutamine residue of the universally conserved GGQ motif.</text>
</comment>
<comment type="caution">
    <text evidence="5">Lacks conserved residue(s) required for the propagation of feature annotation.</text>
</comment>
<comment type="similarity">
    <text evidence="5">Belongs to the protein N5-glutamine methyltransferase family. PrmC subfamily.</text>
</comment>
<dbReference type="SUPFAM" id="SSF53335">
    <property type="entry name" value="S-adenosyl-L-methionine-dependent methyltransferases"/>
    <property type="match status" value="1"/>
</dbReference>
<organism evidence="8 9">
    <name type="scientific">Limosilactobacillus vaginalis</name>
    <dbReference type="NCBI Taxonomy" id="1633"/>
    <lineage>
        <taxon>Bacteria</taxon>
        <taxon>Bacillati</taxon>
        <taxon>Bacillota</taxon>
        <taxon>Bacilli</taxon>
        <taxon>Lactobacillales</taxon>
        <taxon>Lactobacillaceae</taxon>
        <taxon>Limosilactobacillus</taxon>
    </lineage>
</organism>
<dbReference type="NCBIfam" id="TIGR03534">
    <property type="entry name" value="RF_mod_PrmC"/>
    <property type="match status" value="1"/>
</dbReference>
<dbReference type="EC" id="2.1.1.297" evidence="5"/>
<name>A0AAW5WTL5_9LACO</name>
<feature type="binding site" evidence="5">
    <location>
        <position position="143"/>
    </location>
    <ligand>
        <name>S-adenosyl-L-methionine</name>
        <dbReference type="ChEBI" id="CHEBI:59789"/>
    </ligand>
</feature>
<dbReference type="InterPro" id="IPR004556">
    <property type="entry name" value="HemK-like"/>
</dbReference>
<evidence type="ECO:0000259" key="7">
    <source>
        <dbReference type="Pfam" id="PF17827"/>
    </source>
</evidence>
<reference evidence="8" key="1">
    <citation type="submission" date="2022-01" db="EMBL/GenBank/DDBJ databases">
        <title>VMRC isolate genome collection.</title>
        <authorList>
            <person name="France M."/>
            <person name="Rutt L."/>
            <person name="Humphrys M."/>
            <person name="Ravel J."/>
        </authorList>
    </citation>
    <scope>NUCLEOTIDE SEQUENCE</scope>
    <source>
        <strain evidence="8">C0048A1</strain>
    </source>
</reference>
<comment type="caution">
    <text evidence="8">The sequence shown here is derived from an EMBL/GenBank/DDBJ whole genome shotgun (WGS) entry which is preliminary data.</text>
</comment>
<dbReference type="EMBL" id="JAKHPH010000015">
    <property type="protein sequence ID" value="MCZ3667898.1"/>
    <property type="molecule type" value="Genomic_DNA"/>
</dbReference>
<dbReference type="InterPro" id="IPR007848">
    <property type="entry name" value="Small_mtfrase_dom"/>
</dbReference>
<evidence type="ECO:0000256" key="1">
    <source>
        <dbReference type="ARBA" id="ARBA00022603"/>
    </source>
</evidence>
<evidence type="ECO:0000256" key="3">
    <source>
        <dbReference type="ARBA" id="ARBA00022691"/>
    </source>
</evidence>
<dbReference type="GO" id="GO:0003676">
    <property type="term" value="F:nucleic acid binding"/>
    <property type="evidence" value="ECO:0007669"/>
    <property type="project" value="InterPro"/>
</dbReference>
<keyword evidence="2 5" id="KW-0808">Transferase</keyword>
<feature type="domain" description="Release factor glutamine methyltransferase N-terminal" evidence="7">
    <location>
        <begin position="9"/>
        <end position="76"/>
    </location>
</feature>
<keyword evidence="3 5" id="KW-0949">S-adenosyl-L-methionine</keyword>
<dbReference type="Gene3D" id="3.40.50.150">
    <property type="entry name" value="Vaccinia Virus protein VP39"/>
    <property type="match status" value="1"/>
</dbReference>
<dbReference type="InterPro" id="IPR029063">
    <property type="entry name" value="SAM-dependent_MTases_sf"/>
</dbReference>
<comment type="catalytic activity">
    <reaction evidence="4 5">
        <text>L-glutaminyl-[peptide chain release factor] + S-adenosyl-L-methionine = N(5)-methyl-L-glutaminyl-[peptide chain release factor] + S-adenosyl-L-homocysteine + H(+)</text>
        <dbReference type="Rhea" id="RHEA:42896"/>
        <dbReference type="Rhea" id="RHEA-COMP:10271"/>
        <dbReference type="Rhea" id="RHEA-COMP:10272"/>
        <dbReference type="ChEBI" id="CHEBI:15378"/>
        <dbReference type="ChEBI" id="CHEBI:30011"/>
        <dbReference type="ChEBI" id="CHEBI:57856"/>
        <dbReference type="ChEBI" id="CHEBI:59789"/>
        <dbReference type="ChEBI" id="CHEBI:61891"/>
        <dbReference type="EC" id="2.1.1.297"/>
    </reaction>
</comment>
<dbReference type="GO" id="GO:0102559">
    <property type="term" value="F:peptide chain release factor N(5)-glutamine methyltransferase activity"/>
    <property type="evidence" value="ECO:0007669"/>
    <property type="project" value="UniProtKB-EC"/>
</dbReference>
<dbReference type="InterPro" id="IPR019874">
    <property type="entry name" value="RF_methyltr_PrmC"/>
</dbReference>
<dbReference type="AlphaFoldDB" id="A0AAW5WTL5"/>
<dbReference type="PROSITE" id="PS00092">
    <property type="entry name" value="N6_MTASE"/>
    <property type="match status" value="1"/>
</dbReference>
<dbReference type="PANTHER" id="PTHR18895">
    <property type="entry name" value="HEMK METHYLTRANSFERASE"/>
    <property type="match status" value="1"/>
</dbReference>
<dbReference type="Gene3D" id="1.10.8.10">
    <property type="entry name" value="DNA helicase RuvA subunit, C-terminal domain"/>
    <property type="match status" value="1"/>
</dbReference>
<evidence type="ECO:0000313" key="9">
    <source>
        <dbReference type="Proteomes" id="UP001212401"/>
    </source>
</evidence>
<sequence length="286" mass="32510">MNNQTYFAAQRWAKEQLSGHPIDPGSPQFLLKERHGWDDTHLLVHNRELMSSDEWQWFQGAIKRLLNEEPAQYIVGSAPFYGRTFMVNHDVLIPEAETAELVDWVLKENTSTPLKVLDLGTGSGVIGITLALERPQWNVTLSDVSPAALMVAQKNMQRFNLNLRLVQSDLFANLTNEKYDLIVTNPPYISHDATALMDRSVLKYEPELALFADENGLGFYHRLFATIASHLTLQGQLFGETGFDQEQVIQELLHRVDRTAQIEPRHDVAGKMRMIHVWDFSNVGGN</sequence>